<evidence type="ECO:0000313" key="2">
    <source>
        <dbReference type="EMBL" id="ORO95075.1"/>
    </source>
</evidence>
<name>A0A1X1K6U8_STRMT</name>
<sequence length="161" mass="18972">MFYQLTNDNWISIGGIIVDSMAIIVSISIAIWVTRRAFKDNLKQHLFEKRMILYSDFILPLEYLLANHTISNLKKQHKAIDEIITKLYFLSNNEIHSLAIEFIKELEDTIKKVEVGKIQEDNQKLISICRVLSEAMKWEKEYFNDITPSKMKEIKKKYNMA</sequence>
<dbReference type="EMBL" id="NCVF01000020">
    <property type="protein sequence ID" value="ORO95075.1"/>
    <property type="molecule type" value="Genomic_DNA"/>
</dbReference>
<accession>A0A1X1K6U8</accession>
<evidence type="ECO:0000313" key="3">
    <source>
        <dbReference type="Proteomes" id="UP000193929"/>
    </source>
</evidence>
<keyword evidence="1" id="KW-0812">Transmembrane</keyword>
<feature type="transmembrane region" description="Helical" evidence="1">
    <location>
        <begin position="12"/>
        <end position="33"/>
    </location>
</feature>
<evidence type="ECO:0000256" key="1">
    <source>
        <dbReference type="SAM" id="Phobius"/>
    </source>
</evidence>
<comment type="caution">
    <text evidence="2">The sequence shown here is derived from an EMBL/GenBank/DDBJ whole genome shotgun (WGS) entry which is preliminary data.</text>
</comment>
<reference evidence="2 3" key="1">
    <citation type="journal article" date="2016" name="Eur. J. Clin. Microbiol. Infect. Dis.">
        <title>Whole genome sequencing as a tool for phylogenetic analysis of clinical strains of Mitis group streptococci.</title>
        <authorList>
            <person name="Rasmussen L.H."/>
            <person name="Dargis R."/>
            <person name="Hojholt K."/>
            <person name="Christensen J.J."/>
            <person name="Skovgaard O."/>
            <person name="Justesen U.S."/>
            <person name="Rosenvinge F.S."/>
            <person name="Moser C."/>
            <person name="Lukjancenko O."/>
            <person name="Rasmussen S."/>
            <person name="Nielsen X.C."/>
        </authorList>
    </citation>
    <scope>NUCLEOTIDE SEQUENCE [LARGE SCALE GENOMIC DNA]</scope>
    <source>
        <strain evidence="2 3">RH_50275_09</strain>
    </source>
</reference>
<gene>
    <name evidence="2" type="ORF">B7700_02825</name>
</gene>
<keyword evidence="1" id="KW-0472">Membrane</keyword>
<protein>
    <submittedName>
        <fullName evidence="2">Uncharacterized protein</fullName>
    </submittedName>
</protein>
<keyword evidence="1" id="KW-1133">Transmembrane helix</keyword>
<organism evidence="2 3">
    <name type="scientific">Streptococcus mitis</name>
    <dbReference type="NCBI Taxonomy" id="28037"/>
    <lineage>
        <taxon>Bacteria</taxon>
        <taxon>Bacillati</taxon>
        <taxon>Bacillota</taxon>
        <taxon>Bacilli</taxon>
        <taxon>Lactobacillales</taxon>
        <taxon>Streptococcaceae</taxon>
        <taxon>Streptococcus</taxon>
        <taxon>Streptococcus mitis group</taxon>
    </lineage>
</organism>
<dbReference type="AlphaFoldDB" id="A0A1X1K6U8"/>
<proteinExistence type="predicted"/>
<dbReference type="Proteomes" id="UP000193929">
    <property type="component" value="Unassembled WGS sequence"/>
</dbReference>